<dbReference type="Pfam" id="PF01648">
    <property type="entry name" value="ACPS"/>
    <property type="match status" value="1"/>
</dbReference>
<dbReference type="OrthoDB" id="663853at2"/>
<dbReference type="InterPro" id="IPR037143">
    <property type="entry name" value="4-PPantetheinyl_Trfase_dom_sf"/>
</dbReference>
<dbReference type="RefSeq" id="WP_066431035.1">
    <property type="nucleotide sequence ID" value="NZ_LZRN01000005.1"/>
</dbReference>
<name>A0A1A7R7G2_9FLAO</name>
<dbReference type="InterPro" id="IPR008278">
    <property type="entry name" value="4-PPantetheinyl_Trfase_dom"/>
</dbReference>
<keyword evidence="4" id="KW-1185">Reference proteome</keyword>
<feature type="domain" description="4'-phosphopantetheinyl transferase" evidence="2">
    <location>
        <begin position="2"/>
        <end position="96"/>
    </location>
</feature>
<protein>
    <submittedName>
        <fullName evidence="3">4'-phosphopantetheinyl transferase superfamily protein</fullName>
    </submittedName>
</protein>
<organism evidence="3 4">
    <name type="scientific">Gelidibacter algens</name>
    <dbReference type="NCBI Taxonomy" id="49280"/>
    <lineage>
        <taxon>Bacteria</taxon>
        <taxon>Pseudomonadati</taxon>
        <taxon>Bacteroidota</taxon>
        <taxon>Flavobacteriia</taxon>
        <taxon>Flavobacteriales</taxon>
        <taxon>Flavobacteriaceae</taxon>
        <taxon>Gelidibacter</taxon>
    </lineage>
</organism>
<accession>A0A1A7R7G2</accession>
<dbReference type="EMBL" id="QLLQ01000003">
    <property type="protein sequence ID" value="RAJ25745.1"/>
    <property type="molecule type" value="Genomic_DNA"/>
</dbReference>
<evidence type="ECO:0000256" key="1">
    <source>
        <dbReference type="ARBA" id="ARBA00022679"/>
    </source>
</evidence>
<evidence type="ECO:0000313" key="3">
    <source>
        <dbReference type="EMBL" id="RAJ25745.1"/>
    </source>
</evidence>
<dbReference type="GO" id="GO:0008897">
    <property type="term" value="F:holo-[acyl-carrier-protein] synthase activity"/>
    <property type="evidence" value="ECO:0007669"/>
    <property type="project" value="InterPro"/>
</dbReference>
<comment type="caution">
    <text evidence="3">The sequence shown here is derived from an EMBL/GenBank/DDBJ whole genome shotgun (WGS) entry which is preliminary data.</text>
</comment>
<dbReference type="AlphaFoldDB" id="A0A1A7R7G2"/>
<dbReference type="Proteomes" id="UP000248987">
    <property type="component" value="Unassembled WGS sequence"/>
</dbReference>
<evidence type="ECO:0000313" key="4">
    <source>
        <dbReference type="Proteomes" id="UP000248987"/>
    </source>
</evidence>
<sequence>MIGNDIVDLECAKHNSRWREQRFLDKLFSAIEQDYILSDGKRFQNIWRLWSMKESVYKIISRGDGIVRFNPKDFTCLIMNTTQAHVRFENTTVPTLTETHPDFIQTTAFLKPDWTSEVVQLVHSDFKSQHKQSYQHAIKAYAILKNVSQNMVEIIKNRLGVPQFYINGSLQPEHLSLTHHGHFGAFAIAV</sequence>
<evidence type="ECO:0000259" key="2">
    <source>
        <dbReference type="Pfam" id="PF01648"/>
    </source>
</evidence>
<dbReference type="SUPFAM" id="SSF56214">
    <property type="entry name" value="4'-phosphopantetheinyl transferase"/>
    <property type="match status" value="1"/>
</dbReference>
<keyword evidence="1 3" id="KW-0808">Transferase</keyword>
<dbReference type="Gene3D" id="3.90.470.20">
    <property type="entry name" value="4'-phosphopantetheinyl transferase domain"/>
    <property type="match status" value="1"/>
</dbReference>
<proteinExistence type="predicted"/>
<gene>
    <name evidence="3" type="ORF">LX77_01160</name>
</gene>
<dbReference type="STRING" id="49280.A9996_03755"/>
<reference evidence="3 4" key="1">
    <citation type="submission" date="2018-06" db="EMBL/GenBank/DDBJ databases">
        <title>Genomic Encyclopedia of Archaeal and Bacterial Type Strains, Phase II (KMG-II): from individual species to whole genera.</title>
        <authorList>
            <person name="Goeker M."/>
        </authorList>
    </citation>
    <scope>NUCLEOTIDE SEQUENCE [LARGE SCALE GENOMIC DNA]</scope>
    <source>
        <strain evidence="3 4">DSM 12408</strain>
    </source>
</reference>
<dbReference type="GO" id="GO:0000287">
    <property type="term" value="F:magnesium ion binding"/>
    <property type="evidence" value="ECO:0007669"/>
    <property type="project" value="InterPro"/>
</dbReference>